<dbReference type="GO" id="GO:0006270">
    <property type="term" value="P:DNA replication initiation"/>
    <property type="evidence" value="ECO:0007669"/>
    <property type="project" value="TreeGrafter"/>
</dbReference>
<dbReference type="InterPro" id="IPR005612">
    <property type="entry name" value="CCAAT-binding_factor"/>
</dbReference>
<feature type="non-terminal residue" evidence="9">
    <location>
        <position position="1"/>
    </location>
</feature>
<dbReference type="Pfam" id="PF03914">
    <property type="entry name" value="CBF"/>
    <property type="match status" value="1"/>
</dbReference>
<feature type="compositionally biased region" description="Basic and acidic residues" evidence="6">
    <location>
        <begin position="25"/>
        <end position="35"/>
    </location>
</feature>
<evidence type="ECO:0000313" key="10">
    <source>
        <dbReference type="Proteomes" id="UP000749646"/>
    </source>
</evidence>
<dbReference type="PIRSF" id="PIRSF028977">
    <property type="entry name" value="Nucleolar_complex_p3"/>
    <property type="match status" value="1"/>
</dbReference>
<feature type="domain" description="CCAAT-binding factor" evidence="7">
    <location>
        <begin position="660"/>
        <end position="863"/>
    </location>
</feature>
<feature type="compositionally biased region" description="Basic and acidic residues" evidence="6">
    <location>
        <begin position="531"/>
        <end position="540"/>
    </location>
</feature>
<proteinExistence type="inferred from homology"/>
<evidence type="ECO:0008006" key="11">
    <source>
        <dbReference type="Google" id="ProtNLM"/>
    </source>
</evidence>
<dbReference type="PANTHER" id="PTHR14428">
    <property type="entry name" value="NUCLEOLAR COMPLEX PROTEIN 3"/>
    <property type="match status" value="1"/>
</dbReference>
<feature type="region of interest" description="Disordered" evidence="6">
    <location>
        <begin position="531"/>
        <end position="550"/>
    </location>
</feature>
<dbReference type="Pfam" id="PF07540">
    <property type="entry name" value="NOC3p"/>
    <property type="match status" value="1"/>
</dbReference>
<comment type="subcellular location">
    <subcellularLocation>
        <location evidence="1">Nucleus</location>
        <location evidence="1">Nucleolus</location>
    </subcellularLocation>
</comment>
<accession>A0A9P6SLX2</accession>
<dbReference type="OrthoDB" id="10263597at2759"/>
<evidence type="ECO:0000256" key="5">
    <source>
        <dbReference type="SAM" id="Coils"/>
    </source>
</evidence>
<comment type="caution">
    <text evidence="9">The sequence shown here is derived from an EMBL/GenBank/DDBJ whole genome shotgun (WGS) entry which is preliminary data.</text>
</comment>
<feature type="compositionally biased region" description="Basic and acidic residues" evidence="6">
    <location>
        <begin position="213"/>
        <end position="237"/>
    </location>
</feature>
<dbReference type="AlphaFoldDB" id="A0A9P6SLX2"/>
<dbReference type="PANTHER" id="PTHR14428:SF5">
    <property type="entry name" value="NUCLEOLAR COMPLEX PROTEIN 3 HOMOLOG"/>
    <property type="match status" value="1"/>
</dbReference>
<dbReference type="Proteomes" id="UP000749646">
    <property type="component" value="Unassembled WGS sequence"/>
</dbReference>
<feature type="compositionally biased region" description="Acidic residues" evidence="6">
    <location>
        <begin position="238"/>
        <end position="259"/>
    </location>
</feature>
<keyword evidence="10" id="KW-1185">Reference proteome</keyword>
<comment type="similarity">
    <text evidence="2">Belongs to the CBF/MAK21 family.</text>
</comment>
<evidence type="ECO:0000256" key="6">
    <source>
        <dbReference type="SAM" id="MobiDB-lite"/>
    </source>
</evidence>
<evidence type="ECO:0000256" key="1">
    <source>
        <dbReference type="ARBA" id="ARBA00004604"/>
    </source>
</evidence>
<evidence type="ECO:0000313" key="9">
    <source>
        <dbReference type="EMBL" id="KAF9980341.1"/>
    </source>
</evidence>
<evidence type="ECO:0000256" key="3">
    <source>
        <dbReference type="ARBA" id="ARBA00023054"/>
    </source>
</evidence>
<evidence type="ECO:0000259" key="8">
    <source>
        <dbReference type="Pfam" id="PF07540"/>
    </source>
</evidence>
<feature type="region of interest" description="Disordered" evidence="6">
    <location>
        <begin position="1"/>
        <end position="35"/>
    </location>
</feature>
<feature type="compositionally biased region" description="Acidic residues" evidence="6">
    <location>
        <begin position="113"/>
        <end position="172"/>
    </location>
</feature>
<keyword evidence="3 5" id="KW-0175">Coiled coil</keyword>
<evidence type="ECO:0000256" key="2">
    <source>
        <dbReference type="ARBA" id="ARBA00007797"/>
    </source>
</evidence>
<feature type="compositionally biased region" description="Basic residues" evidence="6">
    <location>
        <begin position="1"/>
        <end position="24"/>
    </location>
</feature>
<dbReference type="InterPro" id="IPR011501">
    <property type="entry name" value="Noc3_N"/>
</dbReference>
<protein>
    <recommendedName>
        <fullName evidence="11">Nucleolar complex-associated protein 3</fullName>
    </recommendedName>
</protein>
<feature type="coiled-coil region" evidence="5">
    <location>
        <begin position="551"/>
        <end position="582"/>
    </location>
</feature>
<sequence>MAQKKARRPTLVKKGPPQKKKFNGNKKEKGGAEKQIKVPKVVTPNFEVSDDVEIDAEDIEFFQEHGGMSNFLTKMDAVRLAKNEIIKAKKKTTMKALKKGPIAPQTVVAATTDDVESEPESIDDSSLDSDLEGMDIDMDDDDTDDDDDEFLSDQDSDMEEELDEDDDDDDDDQRYGKKSKKIDSDDEQDYEHAPRRAEGWLEKGSTRLPIKLADGRIKQVKDDRIRPSELKRLQKEQAEEENEISDDDDDDEEPEESTEELASQQQQQQPTTKLSKKALLAQKKEELASLAQIIIADPEATVGQLKKLRAMAQDSSDVIKKLAMLTQLAVYKDILPGYRIRPLTDKEKGVTVSKEVAKLRDYEQSLLQNYQSYLQSLEKILAQDRPGKEEEEEEMASSKAGMVSLTAPAPAAGSLTEGGNGGEAASKKAKADLATVAIHCMCNLLTSLTHFNFRLNLMTALIARMSRRHWSELSETCSKALKEVFREDESGEPSLDAVKLITKMIKSKSYLIHPNVINVFLTLRLKEELPTRQGGDEDNPRKRKKKEKVHISKKNRKLLKAKKEVEVEMKEAEAVVDKEEKLRMQTETLKLVFVAYFRILKHAPGSSLLPAILEGLAKFAHLINVDFFTDLVEVLKKIMVGGPDAQKFDSYNPTNRRTQLLCILTAFRLLQGQGEALNIDLKAFYSEFYTCLLTVAMNPDIEGNIFEASEVSAKEKEKQKQAAKAQWKGKNAASRRQQAVEDETLVLLDTDRELILKGFELLFFSTKGKIPVIRSASFLKRIAIASLQFPNRSMKDFLTVMRKLIQKQPQLDQLLTGSDEDRAGNGVYLPALNDPELCNPMAASLWEYELMKSHFDPKVRQLARELAAYTPSA</sequence>
<organism evidence="9 10">
    <name type="scientific">Modicella reniformis</name>
    <dbReference type="NCBI Taxonomy" id="1440133"/>
    <lineage>
        <taxon>Eukaryota</taxon>
        <taxon>Fungi</taxon>
        <taxon>Fungi incertae sedis</taxon>
        <taxon>Mucoromycota</taxon>
        <taxon>Mortierellomycotina</taxon>
        <taxon>Mortierellomycetes</taxon>
        <taxon>Mortierellales</taxon>
        <taxon>Mortierellaceae</taxon>
        <taxon>Modicella</taxon>
    </lineage>
</organism>
<feature type="region of interest" description="Disordered" evidence="6">
    <location>
        <begin position="94"/>
        <end position="275"/>
    </location>
</feature>
<dbReference type="EMBL" id="JAAAHW010003862">
    <property type="protein sequence ID" value="KAF9980341.1"/>
    <property type="molecule type" value="Genomic_DNA"/>
</dbReference>
<dbReference type="GO" id="GO:0003682">
    <property type="term" value="F:chromatin binding"/>
    <property type="evidence" value="ECO:0007669"/>
    <property type="project" value="TreeGrafter"/>
</dbReference>
<name>A0A9P6SLX2_9FUNG</name>
<feature type="compositionally biased region" description="Basic and acidic residues" evidence="6">
    <location>
        <begin position="190"/>
        <end position="205"/>
    </location>
</feature>
<dbReference type="InterPro" id="IPR016903">
    <property type="entry name" value="Nucleolar_cplx-assoc_3"/>
</dbReference>
<keyword evidence="4" id="KW-0539">Nucleus</keyword>
<evidence type="ECO:0000259" key="7">
    <source>
        <dbReference type="Pfam" id="PF03914"/>
    </source>
</evidence>
<feature type="compositionally biased region" description="Basic residues" evidence="6">
    <location>
        <begin position="541"/>
        <end position="550"/>
    </location>
</feature>
<feature type="domain" description="Nucleolar complex-associated protein 3 N-terminal" evidence="8">
    <location>
        <begin position="282"/>
        <end position="373"/>
    </location>
</feature>
<reference evidence="9" key="1">
    <citation type="journal article" date="2020" name="Fungal Divers.">
        <title>Resolving the Mortierellaceae phylogeny through synthesis of multi-gene phylogenetics and phylogenomics.</title>
        <authorList>
            <person name="Vandepol N."/>
            <person name="Liber J."/>
            <person name="Desiro A."/>
            <person name="Na H."/>
            <person name="Kennedy M."/>
            <person name="Barry K."/>
            <person name="Grigoriev I.V."/>
            <person name="Miller A.N."/>
            <person name="O'Donnell K."/>
            <person name="Stajich J.E."/>
            <person name="Bonito G."/>
        </authorList>
    </citation>
    <scope>NUCLEOTIDE SEQUENCE</scope>
    <source>
        <strain evidence="9">MES-2147</strain>
    </source>
</reference>
<gene>
    <name evidence="9" type="ORF">BGZ65_005212</name>
</gene>
<dbReference type="GO" id="GO:0005730">
    <property type="term" value="C:nucleolus"/>
    <property type="evidence" value="ECO:0007669"/>
    <property type="project" value="UniProtKB-SubCell"/>
</dbReference>
<evidence type="ECO:0000256" key="4">
    <source>
        <dbReference type="ARBA" id="ARBA00023242"/>
    </source>
</evidence>